<accession>A0ACB8U8B7</accession>
<dbReference type="EMBL" id="MU274907">
    <property type="protein sequence ID" value="KAI0090637.1"/>
    <property type="molecule type" value="Genomic_DNA"/>
</dbReference>
<organism evidence="1 2">
    <name type="scientific">Irpex rosettiformis</name>
    <dbReference type="NCBI Taxonomy" id="378272"/>
    <lineage>
        <taxon>Eukaryota</taxon>
        <taxon>Fungi</taxon>
        <taxon>Dikarya</taxon>
        <taxon>Basidiomycota</taxon>
        <taxon>Agaricomycotina</taxon>
        <taxon>Agaricomycetes</taxon>
        <taxon>Polyporales</taxon>
        <taxon>Irpicaceae</taxon>
        <taxon>Irpex</taxon>
    </lineage>
</organism>
<evidence type="ECO:0000313" key="2">
    <source>
        <dbReference type="Proteomes" id="UP001055072"/>
    </source>
</evidence>
<dbReference type="Proteomes" id="UP001055072">
    <property type="component" value="Unassembled WGS sequence"/>
</dbReference>
<proteinExistence type="predicted"/>
<sequence length="291" mass="33564">MGRYKNEDEDLSVSFIHTIDVMSRLYLIRHNKAPPVTNHIGHLALWVWTYSIDLRYDRLMLQVLLCVIDDAEREELTGFLKEAILEKNLTLPLHERFVSELSCEYSVDAHLRAVTSILSVVSVHCPPVLHVKTKETDQAMFNEHVARKARGEEMEKTLMQCISIACQRQMCQQEADEYTDDVLGACLSVLREIMQDCLAPGSKRHLATFFDMVDSEKILPMVARITIHTIHEHNPSLFRNLPPLHSGGIRCLRRNLPSHRHSTGHVQDPPYLPRIMVPHRPSHPEHQRPRQ</sequence>
<name>A0ACB8U8B7_9APHY</name>
<comment type="caution">
    <text evidence="1">The sequence shown here is derived from an EMBL/GenBank/DDBJ whole genome shotgun (WGS) entry which is preliminary data.</text>
</comment>
<evidence type="ECO:0000313" key="1">
    <source>
        <dbReference type="EMBL" id="KAI0090637.1"/>
    </source>
</evidence>
<protein>
    <submittedName>
        <fullName evidence="1">Uncharacterized protein</fullName>
    </submittedName>
</protein>
<keyword evidence="2" id="KW-1185">Reference proteome</keyword>
<reference evidence="1" key="1">
    <citation type="journal article" date="2021" name="Environ. Microbiol.">
        <title>Gene family expansions and transcriptome signatures uncover fungal adaptations to wood decay.</title>
        <authorList>
            <person name="Hage H."/>
            <person name="Miyauchi S."/>
            <person name="Viragh M."/>
            <person name="Drula E."/>
            <person name="Min B."/>
            <person name="Chaduli D."/>
            <person name="Navarro D."/>
            <person name="Favel A."/>
            <person name="Norest M."/>
            <person name="Lesage-Meessen L."/>
            <person name="Balint B."/>
            <person name="Merenyi Z."/>
            <person name="de Eugenio L."/>
            <person name="Morin E."/>
            <person name="Martinez A.T."/>
            <person name="Baldrian P."/>
            <person name="Stursova M."/>
            <person name="Martinez M.J."/>
            <person name="Novotny C."/>
            <person name="Magnuson J.K."/>
            <person name="Spatafora J.W."/>
            <person name="Maurice S."/>
            <person name="Pangilinan J."/>
            <person name="Andreopoulos W."/>
            <person name="LaButti K."/>
            <person name="Hundley H."/>
            <person name="Na H."/>
            <person name="Kuo A."/>
            <person name="Barry K."/>
            <person name="Lipzen A."/>
            <person name="Henrissat B."/>
            <person name="Riley R."/>
            <person name="Ahrendt S."/>
            <person name="Nagy L.G."/>
            <person name="Grigoriev I.V."/>
            <person name="Martin F."/>
            <person name="Rosso M.N."/>
        </authorList>
    </citation>
    <scope>NUCLEOTIDE SEQUENCE</scope>
    <source>
        <strain evidence="1">CBS 384.51</strain>
    </source>
</reference>
<gene>
    <name evidence="1" type="ORF">BDY19DRAFT_724314</name>
</gene>